<dbReference type="GeneID" id="94427872"/>
<dbReference type="EMBL" id="MIGC01002083">
    <property type="protein sequence ID" value="PHJ21683.1"/>
    <property type="molecule type" value="Genomic_DNA"/>
</dbReference>
<feature type="non-terminal residue" evidence="2">
    <location>
        <position position="1"/>
    </location>
</feature>
<feature type="region of interest" description="Disordered" evidence="1">
    <location>
        <begin position="22"/>
        <end position="58"/>
    </location>
</feature>
<accession>A0A2C6L1E3</accession>
<protein>
    <submittedName>
        <fullName evidence="2">Uncharacterized protein</fullName>
    </submittedName>
</protein>
<sequence>TQVVIEGLRHFILVKQWTRQASQETSASRHGSARHRREQPYTWRPSRHHPGPRLSQRAHLSARWRHACVLETRLLTTLMKLDMLQPGNDRECASSAKRRSSNEVGLLMLLQDQAVGGFLACTPHHGKPLLHVCSEEMSDLIDQLTGAHQICTLWSQSCLVLGDRLSGDSWGQN</sequence>
<dbReference type="AlphaFoldDB" id="A0A2C6L1E3"/>
<dbReference type="Proteomes" id="UP000221165">
    <property type="component" value="Unassembled WGS sequence"/>
</dbReference>
<evidence type="ECO:0000256" key="1">
    <source>
        <dbReference type="SAM" id="MobiDB-lite"/>
    </source>
</evidence>
<proteinExistence type="predicted"/>
<evidence type="ECO:0000313" key="2">
    <source>
        <dbReference type="EMBL" id="PHJ21683.1"/>
    </source>
</evidence>
<dbReference type="RefSeq" id="XP_067923363.1">
    <property type="nucleotide sequence ID" value="XM_068064661.1"/>
</dbReference>
<organism evidence="2 3">
    <name type="scientific">Cystoisospora suis</name>
    <dbReference type="NCBI Taxonomy" id="483139"/>
    <lineage>
        <taxon>Eukaryota</taxon>
        <taxon>Sar</taxon>
        <taxon>Alveolata</taxon>
        <taxon>Apicomplexa</taxon>
        <taxon>Conoidasida</taxon>
        <taxon>Coccidia</taxon>
        <taxon>Eucoccidiorida</taxon>
        <taxon>Eimeriorina</taxon>
        <taxon>Sarcocystidae</taxon>
        <taxon>Cystoisospora</taxon>
    </lineage>
</organism>
<gene>
    <name evidence="2" type="ORF">CSUI_004470</name>
</gene>
<name>A0A2C6L1E3_9APIC</name>
<keyword evidence="3" id="KW-1185">Reference proteome</keyword>
<reference evidence="2 3" key="1">
    <citation type="journal article" date="2017" name="Int. J. Parasitol.">
        <title>The genome of the protozoan parasite Cystoisospora suis and a reverse vaccinology approach to identify vaccine candidates.</title>
        <authorList>
            <person name="Palmieri N."/>
            <person name="Shrestha A."/>
            <person name="Ruttkowski B."/>
            <person name="Beck T."/>
            <person name="Vogl C."/>
            <person name="Tomley F."/>
            <person name="Blake D.P."/>
            <person name="Joachim A."/>
        </authorList>
    </citation>
    <scope>NUCLEOTIDE SEQUENCE [LARGE SCALE GENOMIC DNA]</scope>
    <source>
        <strain evidence="2 3">Wien I</strain>
    </source>
</reference>
<comment type="caution">
    <text evidence="2">The sequence shown here is derived from an EMBL/GenBank/DDBJ whole genome shotgun (WGS) entry which is preliminary data.</text>
</comment>
<evidence type="ECO:0000313" key="3">
    <source>
        <dbReference type="Proteomes" id="UP000221165"/>
    </source>
</evidence>
<dbReference type="VEuPathDB" id="ToxoDB:CSUI_004470"/>